<dbReference type="Proteomes" id="UP000030669">
    <property type="component" value="Unassembled WGS sequence"/>
</dbReference>
<evidence type="ECO:0000313" key="1">
    <source>
        <dbReference type="EMBL" id="EPQ54988.1"/>
    </source>
</evidence>
<feature type="non-terminal residue" evidence="1">
    <location>
        <position position="84"/>
    </location>
</feature>
<dbReference type="RefSeq" id="XP_007866082.1">
    <property type="nucleotide sequence ID" value="XM_007867891.1"/>
</dbReference>
<dbReference type="AlphaFoldDB" id="S7Q6E6"/>
<proteinExistence type="predicted"/>
<dbReference type="KEGG" id="gtr:GLOTRDRAFT_28454"/>
<dbReference type="EMBL" id="KB469302">
    <property type="protein sequence ID" value="EPQ54988.1"/>
    <property type="molecule type" value="Genomic_DNA"/>
</dbReference>
<dbReference type="HOGENOM" id="CLU_132807_2_0_1"/>
<evidence type="ECO:0000313" key="2">
    <source>
        <dbReference type="Proteomes" id="UP000030669"/>
    </source>
</evidence>
<gene>
    <name evidence="1" type="ORF">GLOTRDRAFT_28454</name>
</gene>
<organism evidence="1 2">
    <name type="scientific">Gloeophyllum trabeum (strain ATCC 11539 / FP-39264 / Madison 617)</name>
    <name type="common">Brown rot fungus</name>
    <dbReference type="NCBI Taxonomy" id="670483"/>
    <lineage>
        <taxon>Eukaryota</taxon>
        <taxon>Fungi</taxon>
        <taxon>Dikarya</taxon>
        <taxon>Basidiomycota</taxon>
        <taxon>Agaricomycotina</taxon>
        <taxon>Agaricomycetes</taxon>
        <taxon>Gloeophyllales</taxon>
        <taxon>Gloeophyllaceae</taxon>
        <taxon>Gloeophyllum</taxon>
    </lineage>
</organism>
<dbReference type="GeneID" id="19305252"/>
<reference evidence="1 2" key="1">
    <citation type="journal article" date="2012" name="Science">
        <title>The Paleozoic origin of enzymatic lignin decomposition reconstructed from 31 fungal genomes.</title>
        <authorList>
            <person name="Floudas D."/>
            <person name="Binder M."/>
            <person name="Riley R."/>
            <person name="Barry K."/>
            <person name="Blanchette R.A."/>
            <person name="Henrissat B."/>
            <person name="Martinez A.T."/>
            <person name="Otillar R."/>
            <person name="Spatafora J.W."/>
            <person name="Yadav J.S."/>
            <person name="Aerts A."/>
            <person name="Benoit I."/>
            <person name="Boyd A."/>
            <person name="Carlson A."/>
            <person name="Copeland A."/>
            <person name="Coutinho P.M."/>
            <person name="de Vries R.P."/>
            <person name="Ferreira P."/>
            <person name="Findley K."/>
            <person name="Foster B."/>
            <person name="Gaskell J."/>
            <person name="Glotzer D."/>
            <person name="Gorecki P."/>
            <person name="Heitman J."/>
            <person name="Hesse C."/>
            <person name="Hori C."/>
            <person name="Igarashi K."/>
            <person name="Jurgens J.A."/>
            <person name="Kallen N."/>
            <person name="Kersten P."/>
            <person name="Kohler A."/>
            <person name="Kuees U."/>
            <person name="Kumar T.K.A."/>
            <person name="Kuo A."/>
            <person name="LaButti K."/>
            <person name="Larrondo L.F."/>
            <person name="Lindquist E."/>
            <person name="Ling A."/>
            <person name="Lombard V."/>
            <person name="Lucas S."/>
            <person name="Lundell T."/>
            <person name="Martin R."/>
            <person name="McLaughlin D.J."/>
            <person name="Morgenstern I."/>
            <person name="Morin E."/>
            <person name="Murat C."/>
            <person name="Nagy L.G."/>
            <person name="Nolan M."/>
            <person name="Ohm R.A."/>
            <person name="Patyshakuliyeva A."/>
            <person name="Rokas A."/>
            <person name="Ruiz-Duenas F.J."/>
            <person name="Sabat G."/>
            <person name="Salamov A."/>
            <person name="Samejima M."/>
            <person name="Schmutz J."/>
            <person name="Slot J.C."/>
            <person name="St John F."/>
            <person name="Stenlid J."/>
            <person name="Sun H."/>
            <person name="Sun S."/>
            <person name="Syed K."/>
            <person name="Tsang A."/>
            <person name="Wiebenga A."/>
            <person name="Young D."/>
            <person name="Pisabarro A."/>
            <person name="Eastwood D.C."/>
            <person name="Martin F."/>
            <person name="Cullen D."/>
            <person name="Grigoriev I.V."/>
            <person name="Hibbett D.S."/>
        </authorList>
    </citation>
    <scope>NUCLEOTIDE SEQUENCE [LARGE SCALE GENOMIC DNA]</scope>
    <source>
        <strain evidence="1 2">ATCC 11539</strain>
    </source>
</reference>
<sequence length="84" mass="9321">NSYQVELSAHLKGRGIHNLSHALLLRIHKPNDDQLFPGRTDAQVTILDADTTKGLEWAVDKIIAHKGKGRGTTFEPIWQAGDHT</sequence>
<accession>S7Q6E6</accession>
<dbReference type="OMA" id="GEHTIFE"/>
<name>S7Q6E6_GLOTA</name>
<feature type="non-terminal residue" evidence="1">
    <location>
        <position position="1"/>
    </location>
</feature>
<protein>
    <submittedName>
        <fullName evidence="1">Uncharacterized protein</fullName>
    </submittedName>
</protein>
<keyword evidence="2" id="KW-1185">Reference proteome</keyword>
<dbReference type="OrthoDB" id="3211671at2759"/>